<accession>A0ABN9DML5</accession>
<gene>
    <name evidence="1" type="ORF">SPARVUS_LOCUS7817136</name>
</gene>
<organism evidence="1 2">
    <name type="scientific">Staurois parvus</name>
    <dbReference type="NCBI Taxonomy" id="386267"/>
    <lineage>
        <taxon>Eukaryota</taxon>
        <taxon>Metazoa</taxon>
        <taxon>Chordata</taxon>
        <taxon>Craniata</taxon>
        <taxon>Vertebrata</taxon>
        <taxon>Euteleostomi</taxon>
        <taxon>Amphibia</taxon>
        <taxon>Batrachia</taxon>
        <taxon>Anura</taxon>
        <taxon>Neobatrachia</taxon>
        <taxon>Ranoidea</taxon>
        <taxon>Ranidae</taxon>
        <taxon>Staurois</taxon>
    </lineage>
</organism>
<sequence length="52" mass="5612">NAANQCHLSVPVIVTYECPSVLPISARQCRLTVPCMSAAFQCPSVMPVNVHK</sequence>
<reference evidence="1" key="1">
    <citation type="submission" date="2023-05" db="EMBL/GenBank/DDBJ databases">
        <authorList>
            <person name="Stuckert A."/>
        </authorList>
    </citation>
    <scope>NUCLEOTIDE SEQUENCE</scope>
</reference>
<name>A0ABN9DML5_9NEOB</name>
<proteinExistence type="predicted"/>
<evidence type="ECO:0008006" key="3">
    <source>
        <dbReference type="Google" id="ProtNLM"/>
    </source>
</evidence>
<dbReference type="Proteomes" id="UP001162483">
    <property type="component" value="Unassembled WGS sequence"/>
</dbReference>
<feature type="non-terminal residue" evidence="1">
    <location>
        <position position="1"/>
    </location>
</feature>
<dbReference type="EMBL" id="CATNWA010014595">
    <property type="protein sequence ID" value="CAI9573774.1"/>
    <property type="molecule type" value="Genomic_DNA"/>
</dbReference>
<comment type="caution">
    <text evidence="1">The sequence shown here is derived from an EMBL/GenBank/DDBJ whole genome shotgun (WGS) entry which is preliminary data.</text>
</comment>
<evidence type="ECO:0000313" key="1">
    <source>
        <dbReference type="EMBL" id="CAI9573774.1"/>
    </source>
</evidence>
<keyword evidence="2" id="KW-1185">Reference proteome</keyword>
<protein>
    <recommendedName>
        <fullName evidence="3">FZ domain-containing protein</fullName>
    </recommendedName>
</protein>
<evidence type="ECO:0000313" key="2">
    <source>
        <dbReference type="Proteomes" id="UP001162483"/>
    </source>
</evidence>